<dbReference type="GO" id="GO:0071972">
    <property type="term" value="F:peptidoglycan L,D-transpeptidase activity"/>
    <property type="evidence" value="ECO:0007669"/>
    <property type="project" value="TreeGrafter"/>
</dbReference>
<dbReference type="InterPro" id="IPR050979">
    <property type="entry name" value="LD-transpeptidase"/>
</dbReference>
<name>A0A2T4JYY2_9RHOB</name>
<dbReference type="Proteomes" id="UP000241010">
    <property type="component" value="Unassembled WGS sequence"/>
</dbReference>
<evidence type="ECO:0000256" key="4">
    <source>
        <dbReference type="ARBA" id="ARBA00022679"/>
    </source>
</evidence>
<dbReference type="GO" id="GO:0016757">
    <property type="term" value="F:glycosyltransferase activity"/>
    <property type="evidence" value="ECO:0007669"/>
    <property type="project" value="UniProtKB-KW"/>
</dbReference>
<dbReference type="EMBL" id="PZKG01000010">
    <property type="protein sequence ID" value="PTE23108.1"/>
    <property type="molecule type" value="Genomic_DNA"/>
</dbReference>
<dbReference type="GO" id="GO:0005576">
    <property type="term" value="C:extracellular region"/>
    <property type="evidence" value="ECO:0007669"/>
    <property type="project" value="TreeGrafter"/>
</dbReference>
<feature type="active site" description="Nucleophile" evidence="9">
    <location>
        <position position="219"/>
    </location>
</feature>
<dbReference type="GO" id="GO:0071555">
    <property type="term" value="P:cell wall organization"/>
    <property type="evidence" value="ECO:0007669"/>
    <property type="project" value="UniProtKB-UniRule"/>
</dbReference>
<organism evidence="11 12">
    <name type="scientific">Cereibacter changlensis JA139</name>
    <dbReference type="NCBI Taxonomy" id="1188249"/>
    <lineage>
        <taxon>Bacteria</taxon>
        <taxon>Pseudomonadati</taxon>
        <taxon>Pseudomonadota</taxon>
        <taxon>Alphaproteobacteria</taxon>
        <taxon>Rhodobacterales</taxon>
        <taxon>Paracoccaceae</taxon>
        <taxon>Cereibacter</taxon>
    </lineage>
</organism>
<keyword evidence="3" id="KW-0328">Glycosyltransferase</keyword>
<keyword evidence="6 9" id="KW-0133">Cell shape</keyword>
<comment type="caution">
    <text evidence="11">The sequence shown here is derived from an EMBL/GenBank/DDBJ whole genome shotgun (WGS) entry which is preliminary data.</text>
</comment>
<evidence type="ECO:0000256" key="2">
    <source>
        <dbReference type="ARBA" id="ARBA00005992"/>
    </source>
</evidence>
<accession>A0A2T4JYY2</accession>
<keyword evidence="12" id="KW-1185">Reference proteome</keyword>
<evidence type="ECO:0000313" key="11">
    <source>
        <dbReference type="EMBL" id="PTE23108.1"/>
    </source>
</evidence>
<keyword evidence="4" id="KW-0808">Transferase</keyword>
<proteinExistence type="inferred from homology"/>
<dbReference type="PANTHER" id="PTHR30582">
    <property type="entry name" value="L,D-TRANSPEPTIDASE"/>
    <property type="match status" value="1"/>
</dbReference>
<comment type="pathway">
    <text evidence="1 9">Cell wall biogenesis; peptidoglycan biosynthesis.</text>
</comment>
<evidence type="ECO:0000313" key="12">
    <source>
        <dbReference type="Proteomes" id="UP000241010"/>
    </source>
</evidence>
<evidence type="ECO:0000256" key="1">
    <source>
        <dbReference type="ARBA" id="ARBA00004752"/>
    </source>
</evidence>
<comment type="similarity">
    <text evidence="2">Belongs to the YkuD family.</text>
</comment>
<protein>
    <submittedName>
        <fullName evidence="11">L,D-transpeptidase</fullName>
    </submittedName>
</protein>
<evidence type="ECO:0000256" key="8">
    <source>
        <dbReference type="ARBA" id="ARBA00023316"/>
    </source>
</evidence>
<dbReference type="InterPro" id="IPR005490">
    <property type="entry name" value="LD_TPept_cat_dom"/>
</dbReference>
<dbReference type="InterPro" id="IPR038063">
    <property type="entry name" value="Transpep_catalytic_dom"/>
</dbReference>
<sequence>MSRPGVFLPSVRRLGLTAGAGHARSFLIYFQTVESIVRHSIFRLATIAALLFLAACAAPVVESTREHPDYPGIQDGEFFIEPVPTRYLTKDAVRQEVAYNGPEEPGSVVVDTFARRLYYVMPDGRAMRYAIAVGREGLAFRGTARVGRKAEWPSWTPTRNMIRTQPEMYADYADGLPGGLENPLGARAIYLYRGNRDTYFRIHGTIDNASIGHATSAGCIRLFNQDAIDLYNRVEMGARVKVRTAEESLELEGPFHDDEYGRIAAGPGPATEVVAAN</sequence>
<evidence type="ECO:0000256" key="6">
    <source>
        <dbReference type="ARBA" id="ARBA00022960"/>
    </source>
</evidence>
<dbReference type="Gene3D" id="2.40.440.10">
    <property type="entry name" value="L,D-transpeptidase catalytic domain-like"/>
    <property type="match status" value="1"/>
</dbReference>
<dbReference type="AlphaFoldDB" id="A0A2T4JYY2"/>
<dbReference type="UniPathway" id="UPA00219"/>
<feature type="domain" description="L,D-TPase catalytic" evidence="10">
    <location>
        <begin position="106"/>
        <end position="243"/>
    </location>
</feature>
<dbReference type="SUPFAM" id="SSF141523">
    <property type="entry name" value="L,D-transpeptidase catalytic domain-like"/>
    <property type="match status" value="1"/>
</dbReference>
<keyword evidence="5" id="KW-0378">Hydrolase</keyword>
<evidence type="ECO:0000256" key="7">
    <source>
        <dbReference type="ARBA" id="ARBA00022984"/>
    </source>
</evidence>
<dbReference type="OrthoDB" id="9795305at2"/>
<gene>
    <name evidence="11" type="ORF">C5F48_04035</name>
</gene>
<keyword evidence="7 9" id="KW-0573">Peptidoglycan synthesis</keyword>
<keyword evidence="8 9" id="KW-0961">Cell wall biogenesis/degradation</keyword>
<dbReference type="Pfam" id="PF03734">
    <property type="entry name" value="YkuD"/>
    <property type="match status" value="1"/>
</dbReference>
<dbReference type="PROSITE" id="PS52029">
    <property type="entry name" value="LD_TPASE"/>
    <property type="match status" value="1"/>
</dbReference>
<dbReference type="CDD" id="cd16913">
    <property type="entry name" value="YkuD_like"/>
    <property type="match status" value="1"/>
</dbReference>
<evidence type="ECO:0000256" key="9">
    <source>
        <dbReference type="PROSITE-ProRule" id="PRU01373"/>
    </source>
</evidence>
<reference evidence="11 12" key="1">
    <citation type="submission" date="2018-03" db="EMBL/GenBank/DDBJ databases">
        <title>Cereibacter changlensis.</title>
        <authorList>
            <person name="Meyer T.E."/>
            <person name="Miller S."/>
            <person name="Lodha T."/>
            <person name="Gandham S."/>
            <person name="Chintalapati S."/>
            <person name="Chintalapati V.R."/>
        </authorList>
    </citation>
    <scope>NUCLEOTIDE SEQUENCE [LARGE SCALE GENOMIC DNA]</scope>
    <source>
        <strain evidence="11 12">JA139</strain>
    </source>
</reference>
<evidence type="ECO:0000256" key="3">
    <source>
        <dbReference type="ARBA" id="ARBA00022676"/>
    </source>
</evidence>
<dbReference type="PANTHER" id="PTHR30582:SF24">
    <property type="entry name" value="L,D-TRANSPEPTIDASE ERFK_SRFK-RELATED"/>
    <property type="match status" value="1"/>
</dbReference>
<dbReference type="FunFam" id="2.40.440.10:FF:000002">
    <property type="entry name" value="L,D-transpeptidase ErfK/SrfK"/>
    <property type="match status" value="1"/>
</dbReference>
<evidence type="ECO:0000259" key="10">
    <source>
        <dbReference type="PROSITE" id="PS52029"/>
    </source>
</evidence>
<dbReference type="GO" id="GO:0008360">
    <property type="term" value="P:regulation of cell shape"/>
    <property type="evidence" value="ECO:0007669"/>
    <property type="project" value="UniProtKB-UniRule"/>
</dbReference>
<feature type="active site" description="Proton donor/acceptor" evidence="9">
    <location>
        <position position="203"/>
    </location>
</feature>
<evidence type="ECO:0000256" key="5">
    <source>
        <dbReference type="ARBA" id="ARBA00022801"/>
    </source>
</evidence>
<dbReference type="GO" id="GO:0018104">
    <property type="term" value="P:peptidoglycan-protein cross-linking"/>
    <property type="evidence" value="ECO:0007669"/>
    <property type="project" value="TreeGrafter"/>
</dbReference>